<accession>A0ABT0AC02</accession>
<evidence type="ECO:0000313" key="10">
    <source>
        <dbReference type="EMBL" id="MCJ1960717.1"/>
    </source>
</evidence>
<name>A0ABT0AC02_9SPHN</name>
<evidence type="ECO:0000256" key="1">
    <source>
        <dbReference type="ARBA" id="ARBA00022475"/>
    </source>
</evidence>
<sequence length="337" mass="37602">MTGPGITGFTGTPRTLVSILVPAYNEEGNVVRCYETIVKVFRQLPDYDYEIIVTDNHSTDRTFPLLEELAAKDPALKVIRFSRNYGYQRSLLTAYQAASGACAIQLDCDLQDPPELIPKMLQLWRIGHQVVYGIRRTLQDGFVIASLRRLYYRFVSFISEDELPVNVGEFRLVDRRILVELQKVTDASPYLRGLISAMGFSQVGLEYDRMGRTEGESKFPLKSMLSLAVDGVLNHSLLPLRLASIAGLVIGLLSLLLTFVYLVGRLIFGQAWPDGFATTTILLLMSIAINAIFMGILGEYVGRLFLQAKTEIKPIVESQLNFPQVVSLVKNGKQGSE</sequence>
<protein>
    <submittedName>
        <fullName evidence="10">Glycosyltransferase family 2 protein</fullName>
    </submittedName>
</protein>
<dbReference type="EMBL" id="JALHAT010000010">
    <property type="protein sequence ID" value="MCJ1960717.1"/>
    <property type="molecule type" value="Genomic_DNA"/>
</dbReference>
<keyword evidence="1" id="KW-1003">Cell membrane</keyword>
<evidence type="ECO:0000256" key="3">
    <source>
        <dbReference type="ARBA" id="ARBA00022679"/>
    </source>
</evidence>
<keyword evidence="4 8" id="KW-0812">Transmembrane</keyword>
<dbReference type="Proteomes" id="UP001162802">
    <property type="component" value="Unassembled WGS sequence"/>
</dbReference>
<keyword evidence="2" id="KW-0328">Glycosyltransferase</keyword>
<dbReference type="SUPFAM" id="SSF53448">
    <property type="entry name" value="Nucleotide-diphospho-sugar transferases"/>
    <property type="match status" value="1"/>
</dbReference>
<dbReference type="InterPro" id="IPR001173">
    <property type="entry name" value="Glyco_trans_2-like"/>
</dbReference>
<reference evidence="10" key="1">
    <citation type="submission" date="2022-03" db="EMBL/GenBank/DDBJ databases">
        <title>Identification of a novel bacterium isolated from mangrove sediments.</title>
        <authorList>
            <person name="Pan X."/>
        </authorList>
    </citation>
    <scope>NUCLEOTIDE SEQUENCE</scope>
    <source>
        <strain evidence="10">B2637</strain>
    </source>
</reference>
<dbReference type="Gene3D" id="3.90.550.10">
    <property type="entry name" value="Spore Coat Polysaccharide Biosynthesis Protein SpsA, Chain A"/>
    <property type="match status" value="1"/>
</dbReference>
<keyword evidence="5" id="KW-0448">Lipopolysaccharide biosynthesis</keyword>
<keyword evidence="3" id="KW-0808">Transferase</keyword>
<keyword evidence="6 8" id="KW-1133">Transmembrane helix</keyword>
<evidence type="ECO:0000256" key="7">
    <source>
        <dbReference type="ARBA" id="ARBA00023136"/>
    </source>
</evidence>
<dbReference type="CDD" id="cd04187">
    <property type="entry name" value="DPM1_like_bac"/>
    <property type="match status" value="1"/>
</dbReference>
<evidence type="ECO:0000256" key="5">
    <source>
        <dbReference type="ARBA" id="ARBA00022985"/>
    </source>
</evidence>
<comment type="caution">
    <text evidence="10">The sequence shown here is derived from an EMBL/GenBank/DDBJ whole genome shotgun (WGS) entry which is preliminary data.</text>
</comment>
<dbReference type="InterPro" id="IPR050256">
    <property type="entry name" value="Glycosyltransferase_2"/>
</dbReference>
<evidence type="ECO:0000313" key="11">
    <source>
        <dbReference type="Proteomes" id="UP001162802"/>
    </source>
</evidence>
<dbReference type="InterPro" id="IPR029044">
    <property type="entry name" value="Nucleotide-diphossugar_trans"/>
</dbReference>
<proteinExistence type="predicted"/>
<dbReference type="PANTHER" id="PTHR48090">
    <property type="entry name" value="UNDECAPRENYL-PHOSPHATE 4-DEOXY-4-FORMAMIDO-L-ARABINOSE TRANSFERASE-RELATED"/>
    <property type="match status" value="1"/>
</dbReference>
<keyword evidence="11" id="KW-1185">Reference proteome</keyword>
<keyword evidence="7 8" id="KW-0472">Membrane</keyword>
<evidence type="ECO:0000256" key="6">
    <source>
        <dbReference type="ARBA" id="ARBA00022989"/>
    </source>
</evidence>
<organism evidence="10 11">
    <name type="scientific">Novosphingobium mangrovi</name>
    <name type="common">ex Hu et al. 2023</name>
    <dbReference type="NCBI Taxonomy" id="2930094"/>
    <lineage>
        <taxon>Bacteria</taxon>
        <taxon>Pseudomonadati</taxon>
        <taxon>Pseudomonadota</taxon>
        <taxon>Alphaproteobacteria</taxon>
        <taxon>Sphingomonadales</taxon>
        <taxon>Sphingomonadaceae</taxon>
        <taxon>Novosphingobium</taxon>
    </lineage>
</organism>
<feature type="transmembrane region" description="Helical" evidence="8">
    <location>
        <begin position="242"/>
        <end position="264"/>
    </location>
</feature>
<feature type="domain" description="Glycosyltransferase 2-like" evidence="9">
    <location>
        <begin position="18"/>
        <end position="179"/>
    </location>
</feature>
<evidence type="ECO:0000256" key="2">
    <source>
        <dbReference type="ARBA" id="ARBA00022676"/>
    </source>
</evidence>
<dbReference type="Pfam" id="PF00535">
    <property type="entry name" value="Glycos_transf_2"/>
    <property type="match status" value="1"/>
</dbReference>
<feature type="transmembrane region" description="Helical" evidence="8">
    <location>
        <begin position="276"/>
        <end position="297"/>
    </location>
</feature>
<evidence type="ECO:0000259" key="9">
    <source>
        <dbReference type="Pfam" id="PF00535"/>
    </source>
</evidence>
<dbReference type="RefSeq" id="WP_243799133.1">
    <property type="nucleotide sequence ID" value="NZ_JALHAT010000010.1"/>
</dbReference>
<evidence type="ECO:0000256" key="8">
    <source>
        <dbReference type="SAM" id="Phobius"/>
    </source>
</evidence>
<gene>
    <name evidence="10" type="ORF">MTR65_08500</name>
</gene>
<evidence type="ECO:0000256" key="4">
    <source>
        <dbReference type="ARBA" id="ARBA00022692"/>
    </source>
</evidence>
<dbReference type="PANTHER" id="PTHR48090:SF3">
    <property type="entry name" value="UNDECAPRENYL-PHOSPHATE 4-DEOXY-4-FORMAMIDO-L-ARABINOSE TRANSFERASE"/>
    <property type="match status" value="1"/>
</dbReference>